<comment type="caution">
    <text evidence="5">The sequence shown here is derived from an EMBL/GenBank/DDBJ whole genome shotgun (WGS) entry which is preliminary data.</text>
</comment>
<keyword evidence="2" id="KW-0288">FMN</keyword>
<feature type="domain" description="Nitroreductase" evidence="4">
    <location>
        <begin position="33"/>
        <end position="202"/>
    </location>
</feature>
<dbReference type="SUPFAM" id="SSF55469">
    <property type="entry name" value="FMN-dependent nitroreductase-like"/>
    <property type="match status" value="1"/>
</dbReference>
<evidence type="ECO:0000313" key="5">
    <source>
        <dbReference type="EMBL" id="KLN62282.1"/>
    </source>
</evidence>
<keyword evidence="3" id="KW-0560">Oxidoreductase</keyword>
<dbReference type="OrthoDB" id="9802510at2"/>
<evidence type="ECO:0000256" key="3">
    <source>
        <dbReference type="ARBA" id="ARBA00023002"/>
    </source>
</evidence>
<dbReference type="Proteomes" id="UP000035444">
    <property type="component" value="Unassembled WGS sequence"/>
</dbReference>
<dbReference type="PANTHER" id="PTHR23026:SF90">
    <property type="entry name" value="IODOTYROSINE DEIODINASE 1"/>
    <property type="match status" value="1"/>
</dbReference>
<accession>A0A0H2MNB6</accession>
<dbReference type="AlphaFoldDB" id="A0A0H2MNB6"/>
<keyword evidence="6" id="KW-1185">Reference proteome</keyword>
<dbReference type="GO" id="GO:0016491">
    <property type="term" value="F:oxidoreductase activity"/>
    <property type="evidence" value="ECO:0007669"/>
    <property type="project" value="UniProtKB-KW"/>
</dbReference>
<sequence>MSAEFRVVPFAGLPDYSEEKRLQCSRDFLQLMQGRRTIRDFSSKSVDRKIIENAVQAAGLAPSGANKQPWHFAIVSNPEMKRKIRKAAEVEEEEFYAGKAGEVWLKDLAPLGTDPNKPFLEIAPYLIVVFQQNYDIDANTGEKIKHYYIQESVGLACGFLITALHNAGLATLTHTPSPMGFLRELLGRPKHEKPVMIIVAGHPSTTATVPEEALNKKSLNVISSWFD</sequence>
<evidence type="ECO:0000256" key="2">
    <source>
        <dbReference type="ARBA" id="ARBA00022643"/>
    </source>
</evidence>
<dbReference type="RefSeq" id="WP_047762407.1">
    <property type="nucleotide sequence ID" value="NZ_LAQL01000002.1"/>
</dbReference>
<gene>
    <name evidence="5" type="ORF">WH96_01805</name>
</gene>
<dbReference type="CDD" id="cd02144">
    <property type="entry name" value="iodotyrosine_dehalogenase"/>
    <property type="match status" value="1"/>
</dbReference>
<dbReference type="Gene3D" id="3.40.109.10">
    <property type="entry name" value="NADH Oxidase"/>
    <property type="match status" value="1"/>
</dbReference>
<evidence type="ECO:0000256" key="1">
    <source>
        <dbReference type="ARBA" id="ARBA00022630"/>
    </source>
</evidence>
<protein>
    <submittedName>
        <fullName evidence="5">Nitroreductase</fullName>
    </submittedName>
</protein>
<evidence type="ECO:0000313" key="6">
    <source>
        <dbReference type="Proteomes" id="UP000035444"/>
    </source>
</evidence>
<keyword evidence="1" id="KW-0285">Flavoprotein</keyword>
<dbReference type="InterPro" id="IPR029479">
    <property type="entry name" value="Nitroreductase"/>
</dbReference>
<dbReference type="EMBL" id="LAQL01000002">
    <property type="protein sequence ID" value="KLN62282.1"/>
    <property type="molecule type" value="Genomic_DNA"/>
</dbReference>
<dbReference type="Pfam" id="PF00881">
    <property type="entry name" value="Nitroreductase"/>
    <property type="match status" value="1"/>
</dbReference>
<dbReference type="InterPro" id="IPR000415">
    <property type="entry name" value="Nitroreductase-like"/>
</dbReference>
<organism evidence="5 6">
    <name type="scientific">Kiloniella spongiae</name>
    <dbReference type="NCBI Taxonomy" id="1489064"/>
    <lineage>
        <taxon>Bacteria</taxon>
        <taxon>Pseudomonadati</taxon>
        <taxon>Pseudomonadota</taxon>
        <taxon>Alphaproteobacteria</taxon>
        <taxon>Rhodospirillales</taxon>
        <taxon>Kiloniellaceae</taxon>
        <taxon>Kiloniella</taxon>
    </lineage>
</organism>
<dbReference type="PANTHER" id="PTHR23026">
    <property type="entry name" value="NADPH NITROREDUCTASE"/>
    <property type="match status" value="1"/>
</dbReference>
<dbReference type="PATRIC" id="fig|1489064.4.peg.1286"/>
<evidence type="ECO:0000259" key="4">
    <source>
        <dbReference type="Pfam" id="PF00881"/>
    </source>
</evidence>
<name>A0A0H2MNB6_9PROT</name>
<dbReference type="STRING" id="1489064.WH96_01805"/>
<proteinExistence type="predicted"/>
<dbReference type="InterPro" id="IPR050627">
    <property type="entry name" value="Nitroreductase/BluB"/>
</dbReference>
<reference evidence="5 6" key="1">
    <citation type="submission" date="2015-03" db="EMBL/GenBank/DDBJ databases">
        <title>Genome Sequence of Kiloniella spongiae MEBiC09566, isolated from a marine sponge.</title>
        <authorList>
            <person name="Shao Z."/>
            <person name="Wang L."/>
            <person name="Li X."/>
        </authorList>
    </citation>
    <scope>NUCLEOTIDE SEQUENCE [LARGE SCALE GENOMIC DNA]</scope>
    <source>
        <strain evidence="5 6">MEBiC09566</strain>
    </source>
</reference>